<proteinExistence type="inferred from homology"/>
<keyword evidence="16" id="KW-1185">Reference proteome</keyword>
<comment type="catalytic activity">
    <reaction evidence="9">
        <text>Couples ATP hydrolysis with the unwinding of duplex DNA by translocating in the 3'-5' direction.</text>
        <dbReference type="EC" id="5.6.2.4"/>
    </reaction>
</comment>
<gene>
    <name evidence="15" type="ORF">IQ227_00360</name>
</gene>
<dbReference type="SMART" id="SM00490">
    <property type="entry name" value="HELICc"/>
    <property type="match status" value="1"/>
</dbReference>
<dbReference type="Pfam" id="PF00270">
    <property type="entry name" value="DEAD"/>
    <property type="match status" value="1"/>
</dbReference>
<evidence type="ECO:0000256" key="11">
    <source>
        <dbReference type="ARBA" id="ARBA00044535"/>
    </source>
</evidence>
<evidence type="ECO:0000256" key="2">
    <source>
        <dbReference type="ARBA" id="ARBA00022723"/>
    </source>
</evidence>
<evidence type="ECO:0000256" key="4">
    <source>
        <dbReference type="ARBA" id="ARBA00022801"/>
    </source>
</evidence>
<keyword evidence="2" id="KW-0479">Metal-binding</keyword>
<protein>
    <recommendedName>
        <fullName evidence="11">ATP-dependent DNA helicase RecQ</fullName>
        <ecNumber evidence="10">5.6.2.4</ecNumber>
    </recommendedName>
    <alternativeName>
        <fullName evidence="12">DNA 3'-5' helicase RecQ</fullName>
    </alternativeName>
</protein>
<evidence type="ECO:0000256" key="1">
    <source>
        <dbReference type="ARBA" id="ARBA00005446"/>
    </source>
</evidence>
<accession>A0ABR9V7R0</accession>
<keyword evidence="7" id="KW-0238">DNA-binding</keyword>
<dbReference type="InterPro" id="IPR014001">
    <property type="entry name" value="Helicase_ATP-bd"/>
</dbReference>
<comment type="caution">
    <text evidence="15">The sequence shown here is derived from an EMBL/GenBank/DDBJ whole genome shotgun (WGS) entry which is preliminary data.</text>
</comment>
<dbReference type="PANTHER" id="PTHR13710">
    <property type="entry name" value="DNA HELICASE RECQ FAMILY MEMBER"/>
    <property type="match status" value="1"/>
</dbReference>
<keyword evidence="4" id="KW-0378">Hydrolase</keyword>
<evidence type="ECO:0000256" key="3">
    <source>
        <dbReference type="ARBA" id="ARBA00022741"/>
    </source>
</evidence>
<dbReference type="SUPFAM" id="SSF52540">
    <property type="entry name" value="P-loop containing nucleoside triphosphate hydrolases"/>
    <property type="match status" value="1"/>
</dbReference>
<evidence type="ECO:0000313" key="15">
    <source>
        <dbReference type="EMBL" id="MBE9234523.1"/>
    </source>
</evidence>
<evidence type="ECO:0000259" key="13">
    <source>
        <dbReference type="PROSITE" id="PS51192"/>
    </source>
</evidence>
<comment type="similarity">
    <text evidence="1">Belongs to the helicase family. RecQ subfamily.</text>
</comment>
<dbReference type="GO" id="GO:0004386">
    <property type="term" value="F:helicase activity"/>
    <property type="evidence" value="ECO:0007669"/>
    <property type="project" value="UniProtKB-KW"/>
</dbReference>
<keyword evidence="6" id="KW-0067">ATP-binding</keyword>
<evidence type="ECO:0000259" key="14">
    <source>
        <dbReference type="PROSITE" id="PS51194"/>
    </source>
</evidence>
<sequence length="480" mass="54228">MNHSTTSLTELRTALKQIWGYDDFRPPQGEIVKSLLSQKDTLIIMPTGGGKSICFQLPALLKTGLTLVVSPLVALMENQVEELKQRNQKAALLHSELPTYQRRATLQALEKQQLRLLYLSPETLFSPPVWERLSHPQLQINGLILDEAHCLVQWGDTFRPAYRRLGAVRPALLKTKPPGTKISIAAFTATADPAAQKIIADVLQLQKPDSYKLNPYRNNLHLSVKIAWTPKGRKQELLKFIKNHQNQAGLIYVRTRKDSEELAAWLIELGYNTASYYAGLGATERRAVEASWLNGKMPFVVCTCAFGMGINKPDVRWVIHFHAPHLLSEYVQEIGRAGRDGKPAEALTLISEPTGFLDAEDKQRQQFFERQILKQQQKAQQLAKQLPKQGEVTSVIKQFPDGATALSLLHSSGQLQWLDPFHYTISTKSGKQPQMQLQATKQMSEYLYSKKCRWQFLLTAFGFGKEAENLRCGHCDNCKK</sequence>
<evidence type="ECO:0000256" key="7">
    <source>
        <dbReference type="ARBA" id="ARBA00023125"/>
    </source>
</evidence>
<dbReference type="PROSITE" id="PS51192">
    <property type="entry name" value="HELICASE_ATP_BIND_1"/>
    <property type="match status" value="1"/>
</dbReference>
<dbReference type="InterPro" id="IPR027417">
    <property type="entry name" value="P-loop_NTPase"/>
</dbReference>
<evidence type="ECO:0000256" key="6">
    <source>
        <dbReference type="ARBA" id="ARBA00022840"/>
    </source>
</evidence>
<evidence type="ECO:0000313" key="16">
    <source>
        <dbReference type="Proteomes" id="UP000606776"/>
    </source>
</evidence>
<feature type="domain" description="Helicase ATP-binding" evidence="13">
    <location>
        <begin position="32"/>
        <end position="209"/>
    </location>
</feature>
<evidence type="ECO:0000256" key="10">
    <source>
        <dbReference type="ARBA" id="ARBA00034808"/>
    </source>
</evidence>
<dbReference type="Proteomes" id="UP000606776">
    <property type="component" value="Unassembled WGS sequence"/>
</dbReference>
<evidence type="ECO:0000256" key="5">
    <source>
        <dbReference type="ARBA" id="ARBA00022806"/>
    </source>
</evidence>
<dbReference type="InterPro" id="IPR011545">
    <property type="entry name" value="DEAD/DEAH_box_helicase_dom"/>
</dbReference>
<dbReference type="Pfam" id="PF00271">
    <property type="entry name" value="Helicase_C"/>
    <property type="match status" value="1"/>
</dbReference>
<dbReference type="NCBIfam" id="TIGR00614">
    <property type="entry name" value="recQ_fam"/>
    <property type="match status" value="1"/>
</dbReference>
<dbReference type="PANTHER" id="PTHR13710:SF105">
    <property type="entry name" value="ATP-DEPENDENT DNA HELICASE Q1"/>
    <property type="match status" value="1"/>
</dbReference>
<dbReference type="InterPro" id="IPR001650">
    <property type="entry name" value="Helicase_C-like"/>
</dbReference>
<evidence type="ECO:0000256" key="8">
    <source>
        <dbReference type="ARBA" id="ARBA00023235"/>
    </source>
</evidence>
<dbReference type="Gene3D" id="3.40.50.300">
    <property type="entry name" value="P-loop containing nucleotide triphosphate hydrolases"/>
    <property type="match status" value="2"/>
</dbReference>
<dbReference type="SMART" id="SM00487">
    <property type="entry name" value="DEXDc"/>
    <property type="match status" value="1"/>
</dbReference>
<name>A0ABR9V7R0_9CYAN</name>
<keyword evidence="8" id="KW-0413">Isomerase</keyword>
<dbReference type="PROSITE" id="PS51194">
    <property type="entry name" value="HELICASE_CTER"/>
    <property type="match status" value="1"/>
</dbReference>
<organism evidence="15 16">
    <name type="scientific">Sphaerospermopsis aphanizomenoides LEGE 00250</name>
    <dbReference type="NCBI Taxonomy" id="2777972"/>
    <lineage>
        <taxon>Bacteria</taxon>
        <taxon>Bacillati</taxon>
        <taxon>Cyanobacteriota</taxon>
        <taxon>Cyanophyceae</taxon>
        <taxon>Nostocales</taxon>
        <taxon>Aphanizomenonaceae</taxon>
        <taxon>Sphaerospermopsis</taxon>
        <taxon>Sphaerospermopsis aphanizomenoides</taxon>
    </lineage>
</organism>
<dbReference type="Pfam" id="PF16124">
    <property type="entry name" value="RecQ_Zn_bind"/>
    <property type="match status" value="1"/>
</dbReference>
<feature type="domain" description="Helicase C-terminal" evidence="14">
    <location>
        <begin position="233"/>
        <end position="390"/>
    </location>
</feature>
<evidence type="ECO:0000256" key="9">
    <source>
        <dbReference type="ARBA" id="ARBA00034617"/>
    </source>
</evidence>
<keyword evidence="3" id="KW-0547">Nucleotide-binding</keyword>
<dbReference type="EC" id="5.6.2.4" evidence="10"/>
<dbReference type="RefSeq" id="WP_193941103.1">
    <property type="nucleotide sequence ID" value="NZ_JADEWB010000001.1"/>
</dbReference>
<dbReference type="EMBL" id="JADEWB010000001">
    <property type="protein sequence ID" value="MBE9234523.1"/>
    <property type="molecule type" value="Genomic_DNA"/>
</dbReference>
<dbReference type="CDD" id="cd17920">
    <property type="entry name" value="DEXHc_RecQ"/>
    <property type="match status" value="1"/>
</dbReference>
<dbReference type="CDD" id="cd18794">
    <property type="entry name" value="SF2_C_RecQ"/>
    <property type="match status" value="1"/>
</dbReference>
<dbReference type="InterPro" id="IPR032284">
    <property type="entry name" value="RecQ_Zn-bd"/>
</dbReference>
<dbReference type="InterPro" id="IPR004589">
    <property type="entry name" value="DNA_helicase_ATP-dep_RecQ"/>
</dbReference>
<reference evidence="15 16" key="1">
    <citation type="submission" date="2020-10" db="EMBL/GenBank/DDBJ databases">
        <authorList>
            <person name="Castelo-Branco R."/>
            <person name="Eusebio N."/>
            <person name="Adriana R."/>
            <person name="Vieira A."/>
            <person name="Brugerolle De Fraissinette N."/>
            <person name="Rezende De Castro R."/>
            <person name="Schneider M.P."/>
            <person name="Vasconcelos V."/>
            <person name="Leao P.N."/>
        </authorList>
    </citation>
    <scope>NUCLEOTIDE SEQUENCE [LARGE SCALE GENOMIC DNA]</scope>
    <source>
        <strain evidence="15 16">LEGE 00250</strain>
    </source>
</reference>
<evidence type="ECO:0000256" key="12">
    <source>
        <dbReference type="ARBA" id="ARBA00044550"/>
    </source>
</evidence>
<keyword evidence="5 15" id="KW-0347">Helicase</keyword>